<organism evidence="2 3">
    <name type="scientific">Oryza meyeriana var. granulata</name>
    <dbReference type="NCBI Taxonomy" id="110450"/>
    <lineage>
        <taxon>Eukaryota</taxon>
        <taxon>Viridiplantae</taxon>
        <taxon>Streptophyta</taxon>
        <taxon>Embryophyta</taxon>
        <taxon>Tracheophyta</taxon>
        <taxon>Spermatophyta</taxon>
        <taxon>Magnoliopsida</taxon>
        <taxon>Liliopsida</taxon>
        <taxon>Poales</taxon>
        <taxon>Poaceae</taxon>
        <taxon>BOP clade</taxon>
        <taxon>Oryzoideae</taxon>
        <taxon>Oryzeae</taxon>
        <taxon>Oryzinae</taxon>
        <taxon>Oryza</taxon>
        <taxon>Oryza meyeriana</taxon>
    </lineage>
</organism>
<dbReference type="AlphaFoldDB" id="A0A6G1CSZ8"/>
<evidence type="ECO:0000313" key="3">
    <source>
        <dbReference type="Proteomes" id="UP000479710"/>
    </source>
</evidence>
<dbReference type="Proteomes" id="UP000479710">
    <property type="component" value="Unassembled WGS sequence"/>
</dbReference>
<reference evidence="2 3" key="1">
    <citation type="submission" date="2019-11" db="EMBL/GenBank/DDBJ databases">
        <title>Whole genome sequence of Oryza granulata.</title>
        <authorList>
            <person name="Li W."/>
        </authorList>
    </citation>
    <scope>NUCLEOTIDE SEQUENCE [LARGE SCALE GENOMIC DNA]</scope>
    <source>
        <strain evidence="3">cv. Menghai</strain>
        <tissue evidence="2">Leaf</tissue>
    </source>
</reference>
<protein>
    <recommendedName>
        <fullName evidence="4">BURP domain-containing protein</fullName>
    </recommendedName>
</protein>
<dbReference type="EMBL" id="SPHZ02000008">
    <property type="protein sequence ID" value="KAF0903217.1"/>
    <property type="molecule type" value="Genomic_DNA"/>
</dbReference>
<accession>A0A6G1CSZ8</accession>
<evidence type="ECO:0008006" key="4">
    <source>
        <dbReference type="Google" id="ProtNLM"/>
    </source>
</evidence>
<feature type="chain" id="PRO_5026274578" description="BURP domain-containing protein" evidence="1">
    <location>
        <begin position="24"/>
        <end position="123"/>
    </location>
</feature>
<keyword evidence="3" id="KW-1185">Reference proteome</keyword>
<evidence type="ECO:0000256" key="1">
    <source>
        <dbReference type="SAM" id="SignalP"/>
    </source>
</evidence>
<sequence>MKAIGGLLPLISLLLIHVVVVAGGDGHAGLSLDGAIAHPAELKAYWEATLPNTPMPQAILDILAPLQDEISVDDRKLGKFFFYNKDQAKSRDDRKLGKFFFYNKDQTNAGDDRKLGKFFFYNK</sequence>
<comment type="caution">
    <text evidence="2">The sequence shown here is derived from an EMBL/GenBank/DDBJ whole genome shotgun (WGS) entry which is preliminary data.</text>
</comment>
<keyword evidence="1" id="KW-0732">Signal</keyword>
<feature type="signal peptide" evidence="1">
    <location>
        <begin position="1"/>
        <end position="23"/>
    </location>
</feature>
<proteinExistence type="predicted"/>
<dbReference type="OrthoDB" id="1744491at2759"/>
<name>A0A6G1CSZ8_9ORYZ</name>
<evidence type="ECO:0000313" key="2">
    <source>
        <dbReference type="EMBL" id="KAF0903217.1"/>
    </source>
</evidence>
<feature type="non-terminal residue" evidence="2">
    <location>
        <position position="123"/>
    </location>
</feature>
<gene>
    <name evidence="2" type="ORF">E2562_025785</name>
</gene>